<gene>
    <name evidence="2" type="ORF">C5O18_07325</name>
</gene>
<dbReference type="RefSeq" id="WP_158249297.1">
    <property type="nucleotide sequence ID" value="NZ_PTQZ01000176.1"/>
</dbReference>
<keyword evidence="1" id="KW-1133">Transmembrane helix</keyword>
<proteinExistence type="predicted"/>
<evidence type="ECO:0000256" key="1">
    <source>
        <dbReference type="SAM" id="Phobius"/>
    </source>
</evidence>
<feature type="transmembrane region" description="Helical" evidence="1">
    <location>
        <begin position="35"/>
        <end position="56"/>
    </location>
</feature>
<keyword evidence="3" id="KW-1185">Reference proteome</keyword>
<protein>
    <submittedName>
        <fullName evidence="2">Uncharacterized protein</fullName>
    </submittedName>
</protein>
<sequence length="59" mass="6420">FVVGTLVLTLGAIINRLRPAPGENDVAADFTRREWPFVPGLLVGYLVAMFALPYYLPAG</sequence>
<accession>A0A2P6ARN0</accession>
<dbReference type="AlphaFoldDB" id="A0A2P6ARN0"/>
<dbReference type="Proteomes" id="UP000243900">
    <property type="component" value="Unassembled WGS sequence"/>
</dbReference>
<dbReference type="EMBL" id="PTQZ01000176">
    <property type="protein sequence ID" value="PQA37864.1"/>
    <property type="molecule type" value="Genomic_DNA"/>
</dbReference>
<organism evidence="2 3">
    <name type="scientific">Amnimonas aquatica</name>
    <dbReference type="NCBI Taxonomy" id="2094561"/>
    <lineage>
        <taxon>Bacteria</taxon>
        <taxon>Pseudomonadati</taxon>
        <taxon>Pseudomonadota</taxon>
        <taxon>Gammaproteobacteria</taxon>
        <taxon>Moraxellales</taxon>
        <taxon>Moraxellaceae</taxon>
        <taxon>Amnimonas</taxon>
    </lineage>
</organism>
<keyword evidence="1" id="KW-0472">Membrane</keyword>
<evidence type="ECO:0000313" key="2">
    <source>
        <dbReference type="EMBL" id="PQA37864.1"/>
    </source>
</evidence>
<reference evidence="3" key="1">
    <citation type="submission" date="2018-02" db="EMBL/GenBank/DDBJ databases">
        <title>Genome sequencing of Solimonas sp. HR-BB.</title>
        <authorList>
            <person name="Lee Y."/>
            <person name="Jeon C.O."/>
        </authorList>
    </citation>
    <scope>NUCLEOTIDE SEQUENCE [LARGE SCALE GENOMIC DNA]</scope>
    <source>
        <strain evidence="3">HR-E</strain>
    </source>
</reference>
<comment type="caution">
    <text evidence="2">The sequence shown here is derived from an EMBL/GenBank/DDBJ whole genome shotgun (WGS) entry which is preliminary data.</text>
</comment>
<feature type="non-terminal residue" evidence="2">
    <location>
        <position position="1"/>
    </location>
</feature>
<keyword evidence="1" id="KW-0812">Transmembrane</keyword>
<name>A0A2P6ARN0_9GAMM</name>
<evidence type="ECO:0000313" key="3">
    <source>
        <dbReference type="Proteomes" id="UP000243900"/>
    </source>
</evidence>